<proteinExistence type="predicted"/>
<dbReference type="EMBL" id="AGZS01000006">
    <property type="protein sequence ID" value="EJD64502.1"/>
    <property type="molecule type" value="Genomic_DNA"/>
</dbReference>
<dbReference type="PANTHER" id="PTHR42924">
    <property type="entry name" value="EXONUCLEASE"/>
    <property type="match status" value="1"/>
</dbReference>
<dbReference type="GO" id="GO:0004534">
    <property type="term" value="F:5'-3' RNA exonuclease activity"/>
    <property type="evidence" value="ECO:0007669"/>
    <property type="project" value="TreeGrafter"/>
</dbReference>
<name>J0LL31_9BIFI</name>
<comment type="caution">
    <text evidence="2">The sequence shown here is derived from an EMBL/GenBank/DDBJ whole genome shotgun (WGS) entry which is preliminary data.</text>
</comment>
<dbReference type="PANTHER" id="PTHR42924:SF3">
    <property type="entry name" value="POLYMERASE_HISTIDINOL PHOSPHATASE N-TERMINAL DOMAIN-CONTAINING PROTEIN"/>
    <property type="match status" value="1"/>
</dbReference>
<dbReference type="Gene3D" id="1.10.150.650">
    <property type="match status" value="1"/>
</dbReference>
<accession>J0LL31</accession>
<gene>
    <name evidence="2" type="ORF">HMPREF9156_00997</name>
</gene>
<feature type="domain" description="Polymerase/histidinol phosphatase N-terminal" evidence="1">
    <location>
        <begin position="6"/>
        <end position="71"/>
    </location>
</feature>
<evidence type="ECO:0000313" key="2">
    <source>
        <dbReference type="EMBL" id="EJD64502.1"/>
    </source>
</evidence>
<dbReference type="STRING" id="857290.HMPREF9156_00997"/>
<evidence type="ECO:0000313" key="3">
    <source>
        <dbReference type="Proteomes" id="UP000006415"/>
    </source>
</evidence>
<dbReference type="OrthoDB" id="9804333at2"/>
<dbReference type="InterPro" id="IPR052018">
    <property type="entry name" value="PHP_domain"/>
</dbReference>
<dbReference type="SMART" id="SM00481">
    <property type="entry name" value="POLIIIAc"/>
    <property type="match status" value="1"/>
</dbReference>
<dbReference type="SUPFAM" id="SSF89550">
    <property type="entry name" value="PHP domain-like"/>
    <property type="match status" value="1"/>
</dbReference>
<sequence length="285" mass="31172">MTRNEWDMHCHTVYSDGTYSPEELIIQAKEKGLAGVAITDHDTTASWQDAKAASLAFGYPLIRGTEITAESGKTSVHVLAYLFDCEDEAALGLFAQTRRARQERIRTMVDRIARDYPITWESVRAQIRNGEDTTVGRPHIADALVEAGVYPDRSAAFAGIINTHSPYYVPVFSPDVETVVSTMKQAGGVVVIAHPGAVSRNRFLLSDGEIGRLARLGLDGLEVYHRDNPPEQARRLSALADRFGLLATGGSDWHGKGKPNELGENTTGIETVDEIISRSAIRVLP</sequence>
<reference evidence="2 3" key="1">
    <citation type="submission" date="2012-01" db="EMBL/GenBank/DDBJ databases">
        <title>The Genome Sequence of Scardovia wiggsiae F0424.</title>
        <authorList>
            <consortium name="The Broad Institute Genome Sequencing Platform"/>
            <person name="Earl A."/>
            <person name="Ward D."/>
            <person name="Feldgarden M."/>
            <person name="Gevers D."/>
            <person name="Izard J."/>
            <person name="Ganesan A."/>
            <person name="Baranova O.V."/>
            <person name="Blanton J.M."/>
            <person name="Tanner A.C."/>
            <person name="Mathney J."/>
            <person name="Dewhirst F.E."/>
            <person name="Young S.K."/>
            <person name="Zeng Q."/>
            <person name="Gargeya S."/>
            <person name="Fitzgerald M."/>
            <person name="Haas B."/>
            <person name="Abouelleil A."/>
            <person name="Alvarado L."/>
            <person name="Arachchi H.M."/>
            <person name="Berlin A."/>
            <person name="Chapman S.B."/>
            <person name="Gearin G."/>
            <person name="Goldberg J."/>
            <person name="Griggs A."/>
            <person name="Gujja S."/>
            <person name="Hansen M."/>
            <person name="Heiman D."/>
            <person name="Howarth C."/>
            <person name="Larimer J."/>
            <person name="Lui A."/>
            <person name="MacDonald P.J.P."/>
            <person name="McCowen C."/>
            <person name="Montmayeur A."/>
            <person name="Murphy C."/>
            <person name="Neiman D."/>
            <person name="Pearson M."/>
            <person name="Priest M."/>
            <person name="Roberts A."/>
            <person name="Saif S."/>
            <person name="Shea T."/>
            <person name="Sisk P."/>
            <person name="Stolte C."/>
            <person name="Sykes S."/>
            <person name="Wortman J."/>
            <person name="Nusbaum C."/>
            <person name="Birren B."/>
        </authorList>
    </citation>
    <scope>NUCLEOTIDE SEQUENCE [LARGE SCALE GENOMIC DNA]</scope>
    <source>
        <strain evidence="2 3">F0424</strain>
    </source>
</reference>
<organism evidence="2 3">
    <name type="scientific">Scardovia wiggsiae F0424</name>
    <dbReference type="NCBI Taxonomy" id="857290"/>
    <lineage>
        <taxon>Bacteria</taxon>
        <taxon>Bacillati</taxon>
        <taxon>Actinomycetota</taxon>
        <taxon>Actinomycetes</taxon>
        <taxon>Bifidobacteriales</taxon>
        <taxon>Bifidobacteriaceae</taxon>
        <taxon>Scardovia</taxon>
    </lineage>
</organism>
<dbReference type="CDD" id="cd07438">
    <property type="entry name" value="PHP_HisPPase_AMP"/>
    <property type="match status" value="1"/>
</dbReference>
<dbReference type="Gene3D" id="3.20.20.140">
    <property type="entry name" value="Metal-dependent hydrolases"/>
    <property type="match status" value="1"/>
</dbReference>
<dbReference type="InterPro" id="IPR004013">
    <property type="entry name" value="PHP_dom"/>
</dbReference>
<dbReference type="GO" id="GO:0035312">
    <property type="term" value="F:5'-3' DNA exonuclease activity"/>
    <property type="evidence" value="ECO:0007669"/>
    <property type="project" value="TreeGrafter"/>
</dbReference>
<keyword evidence="3" id="KW-1185">Reference proteome</keyword>
<dbReference type="HOGENOM" id="CLU_067347_1_0_11"/>
<dbReference type="eggNOG" id="COG0613">
    <property type="taxonomic scope" value="Bacteria"/>
</dbReference>
<evidence type="ECO:0000259" key="1">
    <source>
        <dbReference type="SMART" id="SM00481"/>
    </source>
</evidence>
<dbReference type="Proteomes" id="UP000006415">
    <property type="component" value="Unassembled WGS sequence"/>
</dbReference>
<dbReference type="RefSeq" id="WP_007148061.1">
    <property type="nucleotide sequence ID" value="NZ_AKCI01000001.1"/>
</dbReference>
<dbReference type="Pfam" id="PF02811">
    <property type="entry name" value="PHP"/>
    <property type="match status" value="1"/>
</dbReference>
<dbReference type="InterPro" id="IPR003141">
    <property type="entry name" value="Pol/His_phosphatase_N"/>
</dbReference>
<protein>
    <recommendedName>
        <fullName evidence="1">Polymerase/histidinol phosphatase N-terminal domain-containing protein</fullName>
    </recommendedName>
</protein>
<dbReference type="AlphaFoldDB" id="J0LL31"/>
<dbReference type="InterPro" id="IPR016195">
    <property type="entry name" value="Pol/histidinol_Pase-like"/>
</dbReference>